<accession>A0A1I6UFN4</accession>
<evidence type="ECO:0000313" key="1">
    <source>
        <dbReference type="EMBL" id="SFT00194.1"/>
    </source>
</evidence>
<dbReference type="RefSeq" id="WP_093422365.1">
    <property type="nucleotide sequence ID" value="NZ_FOZX01000010.1"/>
</dbReference>
<evidence type="ECO:0008006" key="3">
    <source>
        <dbReference type="Google" id="ProtNLM"/>
    </source>
</evidence>
<organism evidence="1 2">
    <name type="scientific">Saccharopolyspora flava</name>
    <dbReference type="NCBI Taxonomy" id="95161"/>
    <lineage>
        <taxon>Bacteria</taxon>
        <taxon>Bacillati</taxon>
        <taxon>Actinomycetota</taxon>
        <taxon>Actinomycetes</taxon>
        <taxon>Pseudonocardiales</taxon>
        <taxon>Pseudonocardiaceae</taxon>
        <taxon>Saccharopolyspora</taxon>
    </lineage>
</organism>
<reference evidence="2" key="1">
    <citation type="submission" date="2016-10" db="EMBL/GenBank/DDBJ databases">
        <authorList>
            <person name="Varghese N."/>
            <person name="Submissions S."/>
        </authorList>
    </citation>
    <scope>NUCLEOTIDE SEQUENCE [LARGE SCALE GENOMIC DNA]</scope>
    <source>
        <strain evidence="2">DSM 44771</strain>
    </source>
</reference>
<name>A0A1I6UFN4_9PSEU</name>
<dbReference type="Proteomes" id="UP000198852">
    <property type="component" value="Unassembled WGS sequence"/>
</dbReference>
<dbReference type="STRING" id="95161.SAMN05660874_04883"/>
<proteinExistence type="predicted"/>
<keyword evidence="2" id="KW-1185">Reference proteome</keyword>
<sequence length="71" mass="7860">MQPLDCHRCGNHVLVKKNSLAHTSVQWTETNRCAELAPTNLTERALRPGCSQMRASIENAVRTGTIEVADQ</sequence>
<protein>
    <recommendedName>
        <fullName evidence="3">Ferredoxin</fullName>
    </recommendedName>
</protein>
<dbReference type="AlphaFoldDB" id="A0A1I6UFN4"/>
<dbReference type="OrthoDB" id="4554341at2"/>
<dbReference type="EMBL" id="FOZX01000010">
    <property type="protein sequence ID" value="SFT00194.1"/>
    <property type="molecule type" value="Genomic_DNA"/>
</dbReference>
<gene>
    <name evidence="1" type="ORF">SAMN05660874_04883</name>
</gene>
<evidence type="ECO:0000313" key="2">
    <source>
        <dbReference type="Proteomes" id="UP000198852"/>
    </source>
</evidence>